<dbReference type="EMBL" id="BTRK01000004">
    <property type="protein sequence ID" value="GMR49796.1"/>
    <property type="molecule type" value="Genomic_DNA"/>
</dbReference>
<gene>
    <name evidence="1" type="ORF">PMAYCL1PPCAC_19991</name>
</gene>
<protein>
    <submittedName>
        <fullName evidence="1">Uncharacterized protein</fullName>
    </submittedName>
</protein>
<name>A0AAN5CSE3_9BILA</name>
<evidence type="ECO:0000313" key="1">
    <source>
        <dbReference type="EMBL" id="GMR49796.1"/>
    </source>
</evidence>
<proteinExistence type="predicted"/>
<feature type="non-terminal residue" evidence="1">
    <location>
        <position position="1"/>
    </location>
</feature>
<feature type="non-terminal residue" evidence="1">
    <location>
        <position position="86"/>
    </location>
</feature>
<dbReference type="AlphaFoldDB" id="A0AAN5CSE3"/>
<comment type="caution">
    <text evidence="1">The sequence shown here is derived from an EMBL/GenBank/DDBJ whole genome shotgun (WGS) entry which is preliminary data.</text>
</comment>
<dbReference type="Proteomes" id="UP001328107">
    <property type="component" value="Unassembled WGS sequence"/>
</dbReference>
<sequence>AMSSNNNTPSSKNMLLNWIRFHQCHSNLTNDYYMARLLDNIEQCSLQIPAFIMEEELLKEEKGNIESTILRECVIDLLKNICKDQR</sequence>
<keyword evidence="2" id="KW-1185">Reference proteome</keyword>
<reference evidence="2" key="1">
    <citation type="submission" date="2022-10" db="EMBL/GenBank/DDBJ databases">
        <title>Genome assembly of Pristionchus species.</title>
        <authorList>
            <person name="Yoshida K."/>
            <person name="Sommer R.J."/>
        </authorList>
    </citation>
    <scope>NUCLEOTIDE SEQUENCE [LARGE SCALE GENOMIC DNA]</scope>
    <source>
        <strain evidence="2">RS5460</strain>
    </source>
</reference>
<accession>A0AAN5CSE3</accession>
<evidence type="ECO:0000313" key="2">
    <source>
        <dbReference type="Proteomes" id="UP001328107"/>
    </source>
</evidence>
<organism evidence="1 2">
    <name type="scientific">Pristionchus mayeri</name>
    <dbReference type="NCBI Taxonomy" id="1317129"/>
    <lineage>
        <taxon>Eukaryota</taxon>
        <taxon>Metazoa</taxon>
        <taxon>Ecdysozoa</taxon>
        <taxon>Nematoda</taxon>
        <taxon>Chromadorea</taxon>
        <taxon>Rhabditida</taxon>
        <taxon>Rhabditina</taxon>
        <taxon>Diplogasteromorpha</taxon>
        <taxon>Diplogasteroidea</taxon>
        <taxon>Neodiplogasteridae</taxon>
        <taxon>Pristionchus</taxon>
    </lineage>
</organism>